<feature type="domain" description="CAAX prenyl protease 2/Lysostaphin resistance protein A-like" evidence="2">
    <location>
        <begin position="127"/>
        <end position="237"/>
    </location>
</feature>
<dbReference type="GO" id="GO:0004175">
    <property type="term" value="F:endopeptidase activity"/>
    <property type="evidence" value="ECO:0007669"/>
    <property type="project" value="UniProtKB-ARBA"/>
</dbReference>
<dbReference type="GO" id="GO:0080120">
    <property type="term" value="P:CAAX-box protein maturation"/>
    <property type="evidence" value="ECO:0007669"/>
    <property type="project" value="UniProtKB-ARBA"/>
</dbReference>
<dbReference type="AlphaFoldDB" id="B8IFL6"/>
<feature type="transmembrane region" description="Helical" evidence="1">
    <location>
        <begin position="203"/>
        <end position="223"/>
    </location>
</feature>
<keyword evidence="1" id="KW-0812">Transmembrane</keyword>
<accession>B8IFL6</accession>
<feature type="transmembrane region" description="Helical" evidence="1">
    <location>
        <begin position="84"/>
        <end position="104"/>
    </location>
</feature>
<dbReference type="RefSeq" id="WP_015929426.1">
    <property type="nucleotide sequence ID" value="NC_011894.1"/>
</dbReference>
<feature type="transmembrane region" description="Helical" evidence="1">
    <location>
        <begin position="43"/>
        <end position="63"/>
    </location>
</feature>
<feature type="transmembrane region" description="Helical" evidence="1">
    <location>
        <begin position="144"/>
        <end position="162"/>
    </location>
</feature>
<sequence>MTAAVSRARWMGALIIIIAAGLPGVFSILLATPDIPGVPRLALVINPLIMLVVLTAVGAALAPKLGFRSRLYDHALRRSPWPSLWSWLGPARVGLGLGVILALADWLTVPVWRGASAQPPDIVEGWTPHMLAAGLLYGGITEEIMIRFGLMSLLTWLAAWLLRRSSAPLAAAAWTGNVAAALFFGILHLPAVALTGAEITSGIAARTILLNAIGGLTYGWLFMRQDLESAMVAHGATHLGFAVAALAVSPAP</sequence>
<protein>
    <recommendedName>
        <fullName evidence="2">CAAX prenyl protease 2/Lysostaphin resistance protein A-like domain-containing protein</fullName>
    </recommendedName>
</protein>
<proteinExistence type="predicted"/>
<feature type="transmembrane region" description="Helical" evidence="1">
    <location>
        <begin position="12"/>
        <end position="31"/>
    </location>
</feature>
<dbReference type="OrthoDB" id="378663at2"/>
<keyword evidence="1" id="KW-1133">Transmembrane helix</keyword>
<dbReference type="EMBL" id="CP001349">
    <property type="protein sequence ID" value="ACL57751.1"/>
    <property type="molecule type" value="Genomic_DNA"/>
</dbReference>
<reference evidence="3 4" key="1">
    <citation type="submission" date="2009-01" db="EMBL/GenBank/DDBJ databases">
        <title>Complete sequence of chromosome of Methylobacterium nodulans ORS 2060.</title>
        <authorList>
            <consortium name="US DOE Joint Genome Institute"/>
            <person name="Lucas S."/>
            <person name="Copeland A."/>
            <person name="Lapidus A."/>
            <person name="Glavina del Rio T."/>
            <person name="Dalin E."/>
            <person name="Tice H."/>
            <person name="Bruce D."/>
            <person name="Goodwin L."/>
            <person name="Pitluck S."/>
            <person name="Sims D."/>
            <person name="Brettin T."/>
            <person name="Detter J.C."/>
            <person name="Han C."/>
            <person name="Larimer F."/>
            <person name="Land M."/>
            <person name="Hauser L."/>
            <person name="Kyrpides N."/>
            <person name="Ivanova N."/>
            <person name="Marx C.J."/>
            <person name="Richardson P."/>
        </authorList>
    </citation>
    <scope>NUCLEOTIDE SEQUENCE [LARGE SCALE GENOMIC DNA]</scope>
    <source>
        <strain evidence="4">LMG 21967 / CNCM I-2342 / ORS 2060</strain>
    </source>
</reference>
<keyword evidence="4" id="KW-1185">Reference proteome</keyword>
<dbReference type="eggNOG" id="ENOG502ZAAA">
    <property type="taxonomic scope" value="Bacteria"/>
</dbReference>
<dbReference type="Pfam" id="PF02517">
    <property type="entry name" value="Rce1-like"/>
    <property type="match status" value="1"/>
</dbReference>
<organism evidence="3 4">
    <name type="scientific">Methylobacterium nodulans (strain LMG 21967 / CNCM I-2342 / ORS 2060)</name>
    <dbReference type="NCBI Taxonomy" id="460265"/>
    <lineage>
        <taxon>Bacteria</taxon>
        <taxon>Pseudomonadati</taxon>
        <taxon>Pseudomonadota</taxon>
        <taxon>Alphaproteobacteria</taxon>
        <taxon>Hyphomicrobiales</taxon>
        <taxon>Methylobacteriaceae</taxon>
        <taxon>Methylobacterium</taxon>
    </lineage>
</organism>
<dbReference type="InterPro" id="IPR003675">
    <property type="entry name" value="Rce1/LyrA-like_dom"/>
</dbReference>
<name>B8IFL6_METNO</name>
<dbReference type="Proteomes" id="UP000008207">
    <property type="component" value="Chromosome"/>
</dbReference>
<evidence type="ECO:0000259" key="2">
    <source>
        <dbReference type="Pfam" id="PF02517"/>
    </source>
</evidence>
<feature type="transmembrane region" description="Helical" evidence="1">
    <location>
        <begin position="169"/>
        <end position="191"/>
    </location>
</feature>
<gene>
    <name evidence="3" type="ordered locus">Mnod_2800</name>
</gene>
<evidence type="ECO:0000313" key="3">
    <source>
        <dbReference type="EMBL" id="ACL57751.1"/>
    </source>
</evidence>
<evidence type="ECO:0000313" key="4">
    <source>
        <dbReference type="Proteomes" id="UP000008207"/>
    </source>
</evidence>
<feature type="transmembrane region" description="Helical" evidence="1">
    <location>
        <begin position="230"/>
        <end position="249"/>
    </location>
</feature>
<keyword evidence="1" id="KW-0472">Membrane</keyword>
<dbReference type="KEGG" id="mno:Mnod_2800"/>
<evidence type="ECO:0000256" key="1">
    <source>
        <dbReference type="SAM" id="Phobius"/>
    </source>
</evidence>
<dbReference type="HOGENOM" id="CLU_082370_0_0_5"/>